<evidence type="ECO:0000259" key="7">
    <source>
        <dbReference type="Pfam" id="PF00155"/>
    </source>
</evidence>
<feature type="domain" description="Aminotransferase class I/classII large" evidence="7">
    <location>
        <begin position="31"/>
        <end position="385"/>
    </location>
</feature>
<keyword evidence="3 6" id="KW-0032">Aminotransferase</keyword>
<dbReference type="Pfam" id="PF00155">
    <property type="entry name" value="Aminotran_1_2"/>
    <property type="match status" value="1"/>
</dbReference>
<evidence type="ECO:0000256" key="2">
    <source>
        <dbReference type="ARBA" id="ARBA00007441"/>
    </source>
</evidence>
<dbReference type="FunFam" id="3.40.640.10:FF:000033">
    <property type="entry name" value="Aspartate aminotransferase"/>
    <property type="match status" value="1"/>
</dbReference>
<gene>
    <name evidence="8" type="ORF">AB4Y30_09150</name>
</gene>
<evidence type="ECO:0000256" key="6">
    <source>
        <dbReference type="RuleBase" id="RU000481"/>
    </source>
</evidence>
<dbReference type="PROSITE" id="PS00105">
    <property type="entry name" value="AA_TRANSFER_CLASS_1"/>
    <property type="match status" value="1"/>
</dbReference>
<dbReference type="GO" id="GO:0008483">
    <property type="term" value="F:transaminase activity"/>
    <property type="evidence" value="ECO:0007669"/>
    <property type="project" value="UniProtKB-KW"/>
</dbReference>
<dbReference type="InterPro" id="IPR015424">
    <property type="entry name" value="PyrdxlP-dep_Trfase"/>
</dbReference>
<dbReference type="InterPro" id="IPR004838">
    <property type="entry name" value="NHTrfase_class1_PyrdxlP-BS"/>
</dbReference>
<evidence type="ECO:0000256" key="1">
    <source>
        <dbReference type="ARBA" id="ARBA00001933"/>
    </source>
</evidence>
<protein>
    <recommendedName>
        <fullName evidence="6">Aminotransferase</fullName>
        <ecNumber evidence="6">2.6.1.-</ecNumber>
    </recommendedName>
</protein>
<proteinExistence type="inferred from homology"/>
<organism evidence="8">
    <name type="scientific">Ornithinibacillus sp. 4-3</name>
    <dbReference type="NCBI Taxonomy" id="3231488"/>
    <lineage>
        <taxon>Bacteria</taxon>
        <taxon>Bacillati</taxon>
        <taxon>Bacillota</taxon>
        <taxon>Bacilli</taxon>
        <taxon>Bacillales</taxon>
        <taxon>Bacillaceae</taxon>
        <taxon>Ornithinibacillus</taxon>
    </lineage>
</organism>
<comment type="cofactor">
    <cofactor evidence="1 6">
        <name>pyridoxal 5'-phosphate</name>
        <dbReference type="ChEBI" id="CHEBI:597326"/>
    </cofactor>
</comment>
<dbReference type="InterPro" id="IPR015421">
    <property type="entry name" value="PyrdxlP-dep_Trfase_major"/>
</dbReference>
<dbReference type="RefSeq" id="WP_368651935.1">
    <property type="nucleotide sequence ID" value="NZ_CP162599.1"/>
</dbReference>
<accession>A0AB39HKN1</accession>
<evidence type="ECO:0000256" key="5">
    <source>
        <dbReference type="ARBA" id="ARBA00022898"/>
    </source>
</evidence>
<keyword evidence="4 6" id="KW-0808">Transferase</keyword>
<name>A0AB39HKN1_9BACI</name>
<dbReference type="PANTHER" id="PTHR46383:SF1">
    <property type="entry name" value="ASPARTATE AMINOTRANSFERASE"/>
    <property type="match status" value="1"/>
</dbReference>
<evidence type="ECO:0000256" key="3">
    <source>
        <dbReference type="ARBA" id="ARBA00022576"/>
    </source>
</evidence>
<dbReference type="PANTHER" id="PTHR46383">
    <property type="entry name" value="ASPARTATE AMINOTRANSFERASE"/>
    <property type="match status" value="1"/>
</dbReference>
<dbReference type="CDD" id="cd00609">
    <property type="entry name" value="AAT_like"/>
    <property type="match status" value="1"/>
</dbReference>
<dbReference type="Gene3D" id="3.90.1150.10">
    <property type="entry name" value="Aspartate Aminotransferase, domain 1"/>
    <property type="match status" value="1"/>
</dbReference>
<dbReference type="InterPro" id="IPR004839">
    <property type="entry name" value="Aminotransferase_I/II_large"/>
</dbReference>
<dbReference type="Gene3D" id="3.40.640.10">
    <property type="entry name" value="Type I PLP-dependent aspartate aminotransferase-like (Major domain)"/>
    <property type="match status" value="1"/>
</dbReference>
<evidence type="ECO:0000256" key="4">
    <source>
        <dbReference type="ARBA" id="ARBA00022679"/>
    </source>
</evidence>
<dbReference type="InterPro" id="IPR015422">
    <property type="entry name" value="PyrdxlP-dep_Trfase_small"/>
</dbReference>
<comment type="similarity">
    <text evidence="2 6">Belongs to the class-I pyridoxal-phosphate-dependent aminotransferase family.</text>
</comment>
<dbReference type="GO" id="GO:0006520">
    <property type="term" value="P:amino acid metabolic process"/>
    <property type="evidence" value="ECO:0007669"/>
    <property type="project" value="InterPro"/>
</dbReference>
<sequence>MKLSKRVNTLTPSSTLMISAKATELKKQGHHVISLGVGEPDFNTPRVIIEAAKEAMESGLVKYTSANGIIELRETIAKKLKEDNHLEYKSNEIVVTTGAKHALFALFEILLDEDDEVIIPAPYWVSYPEQVKLAGGKAVIVDTLEQNDFKLIPEQLEQAITEKTKAIIINSPSNPTGMVYSRDELQQIGDICLKHDITIVSDEIYEKLIYTEDKHVSIAELSPLLKEQTIVINGVSKSHAMTGWRIGYAAGPRYIIKAMTDYISHETSNPTTIAQYAAIAAYKMDETAINNMKQIFSERLERLYQLLTDIPGITCRKPKGAFYLLPNVTEAVRKSEFNTTDEWTAALLEEEKVALVPGSAFGSPDHVRISYATSLDILEEAAERIKRFVENH</sequence>
<dbReference type="EMBL" id="CP162599">
    <property type="protein sequence ID" value="XDK31207.1"/>
    <property type="molecule type" value="Genomic_DNA"/>
</dbReference>
<dbReference type="SUPFAM" id="SSF53383">
    <property type="entry name" value="PLP-dependent transferases"/>
    <property type="match status" value="1"/>
</dbReference>
<dbReference type="EC" id="2.6.1.-" evidence="6"/>
<keyword evidence="5" id="KW-0663">Pyridoxal phosphate</keyword>
<dbReference type="InterPro" id="IPR050596">
    <property type="entry name" value="AspAT/PAT-like"/>
</dbReference>
<dbReference type="AlphaFoldDB" id="A0AB39HKN1"/>
<dbReference type="GO" id="GO:0030170">
    <property type="term" value="F:pyridoxal phosphate binding"/>
    <property type="evidence" value="ECO:0007669"/>
    <property type="project" value="InterPro"/>
</dbReference>
<evidence type="ECO:0000313" key="8">
    <source>
        <dbReference type="EMBL" id="XDK31207.1"/>
    </source>
</evidence>
<dbReference type="PRINTS" id="PR00753">
    <property type="entry name" value="ACCSYNTHASE"/>
</dbReference>
<reference evidence="8" key="1">
    <citation type="submission" date="2024-07" db="EMBL/GenBank/DDBJ databases">
        <title>Halotolerant mesophilic bacterium Ornithinibacillus sp. 4-3, sp. nov., isolated from soil.</title>
        <authorList>
            <person name="Sidarenka A.V."/>
            <person name="Guliayeva D.E."/>
            <person name="Leanovich S.I."/>
            <person name="Hileuskaya K.S."/>
            <person name="Akhremchuk A.E."/>
            <person name="Sikolenko M.A."/>
            <person name="Valentovich L.N."/>
        </authorList>
    </citation>
    <scope>NUCLEOTIDE SEQUENCE</scope>
    <source>
        <strain evidence="8">4-3</strain>
    </source>
</reference>